<evidence type="ECO:0000256" key="9">
    <source>
        <dbReference type="ARBA" id="ARBA00023157"/>
    </source>
</evidence>
<comment type="similarity">
    <text evidence="3">Belongs to the glycosyl hydrolase 13 family.</text>
</comment>
<feature type="binding site" evidence="15">
    <location>
        <position position="137"/>
    </location>
    <ligand>
        <name>Ca(2+)</name>
        <dbReference type="ChEBI" id="CHEBI:29108"/>
        <label>1</label>
    </ligand>
</feature>
<evidence type="ECO:0000256" key="2">
    <source>
        <dbReference type="ARBA" id="ARBA00001913"/>
    </source>
</evidence>
<feature type="binding site" evidence="17">
    <location>
        <position position="315"/>
    </location>
    <ligand>
        <name>substrate</name>
    </ligand>
</feature>
<feature type="active site" description="Proton donor" evidence="13">
    <location>
        <position position="247"/>
    </location>
</feature>
<dbReference type="InterPro" id="IPR006047">
    <property type="entry name" value="GH13_cat_dom"/>
</dbReference>
<reference evidence="20 21" key="1">
    <citation type="submission" date="2022-09" db="EMBL/GenBank/DDBJ databases">
        <authorList>
            <person name="Palmer J.M."/>
        </authorList>
    </citation>
    <scope>NUCLEOTIDE SEQUENCE [LARGE SCALE GENOMIC DNA]</scope>
    <source>
        <strain evidence="20 21">DSM 7382</strain>
    </source>
</reference>
<dbReference type="Gene3D" id="3.20.20.80">
    <property type="entry name" value="Glycosidases"/>
    <property type="match status" value="1"/>
</dbReference>
<dbReference type="EC" id="3.2.1.1" evidence="4"/>
<dbReference type="Pfam" id="PF00128">
    <property type="entry name" value="Alpha-amylase"/>
    <property type="match status" value="1"/>
</dbReference>
<comment type="cofactor">
    <cofactor evidence="2">
        <name>Ca(2+)</name>
        <dbReference type="ChEBI" id="CHEBI:29108"/>
    </cofactor>
</comment>
<accession>A0AAW0F6T7</accession>
<dbReference type="GO" id="GO:0004556">
    <property type="term" value="F:alpha-amylase activity"/>
    <property type="evidence" value="ECO:0007669"/>
    <property type="project" value="UniProtKB-EC"/>
</dbReference>
<feature type="binding site" evidence="17">
    <location>
        <position position="221"/>
    </location>
    <ligand>
        <name>substrate</name>
    </ligand>
</feature>
<dbReference type="CDD" id="cd11319">
    <property type="entry name" value="AmyAc_euk_AmyA"/>
    <property type="match status" value="1"/>
</dbReference>
<dbReference type="SMART" id="SM00642">
    <property type="entry name" value="Aamy"/>
    <property type="match status" value="1"/>
</dbReference>
<evidence type="ECO:0000256" key="14">
    <source>
        <dbReference type="PIRSR" id="PIRSR001024-2"/>
    </source>
</evidence>
<dbReference type="Gene3D" id="2.60.40.1180">
    <property type="entry name" value="Golgi alpha-mannosidase II"/>
    <property type="match status" value="1"/>
</dbReference>
<dbReference type="EMBL" id="JASBNA010000170">
    <property type="protein sequence ID" value="KAK7675855.1"/>
    <property type="molecule type" value="Genomic_DNA"/>
</dbReference>
<evidence type="ECO:0000256" key="18">
    <source>
        <dbReference type="SAM" id="SignalP"/>
    </source>
</evidence>
<evidence type="ECO:0000256" key="12">
    <source>
        <dbReference type="ARBA" id="ARBA00023295"/>
    </source>
</evidence>
<evidence type="ECO:0000313" key="21">
    <source>
        <dbReference type="Proteomes" id="UP001385951"/>
    </source>
</evidence>
<keyword evidence="9 16" id="KW-1015">Disulfide bond</keyword>
<keyword evidence="10" id="KW-0325">Glycoprotein</keyword>
<keyword evidence="21" id="KW-1185">Reference proteome</keyword>
<feature type="chain" id="PRO_5043575498" description="alpha-amylase" evidence="18">
    <location>
        <begin position="18"/>
        <end position="524"/>
    </location>
</feature>
<dbReference type="InterPro" id="IPR013777">
    <property type="entry name" value="A-amylase-like"/>
</dbReference>
<comment type="catalytic activity">
    <reaction evidence="1">
        <text>Endohydrolysis of (1-&gt;4)-alpha-D-glucosidic linkages in polysaccharides containing three or more (1-&gt;4)-alpha-linked D-glucose units.</text>
        <dbReference type="EC" id="3.2.1.1"/>
    </reaction>
</comment>
<evidence type="ECO:0000256" key="6">
    <source>
        <dbReference type="ARBA" id="ARBA00022729"/>
    </source>
</evidence>
<evidence type="ECO:0000256" key="5">
    <source>
        <dbReference type="ARBA" id="ARBA00022723"/>
    </source>
</evidence>
<protein>
    <recommendedName>
        <fullName evidence="4">alpha-amylase</fullName>
        <ecNumber evidence="4">3.2.1.1</ecNumber>
    </recommendedName>
</protein>
<feature type="domain" description="Glycosyl hydrolase family 13 catalytic" evidence="19">
    <location>
        <begin position="30"/>
        <end position="387"/>
    </location>
</feature>
<keyword evidence="11" id="KW-0119">Carbohydrate metabolism</keyword>
<dbReference type="AlphaFoldDB" id="A0AAW0F6T7"/>
<feature type="binding site" evidence="15">
    <location>
        <position position="247"/>
    </location>
    <ligand>
        <name>Ca(2+)</name>
        <dbReference type="ChEBI" id="CHEBI:29108"/>
        <label>2</label>
    </ligand>
</feature>
<dbReference type="PANTHER" id="PTHR10357">
    <property type="entry name" value="ALPHA-AMYLASE FAMILY MEMBER"/>
    <property type="match status" value="1"/>
</dbReference>
<comment type="caution">
    <text evidence="20">The sequence shown here is derived from an EMBL/GenBank/DDBJ whole genome shotgun (WGS) entry which is preliminary data.</text>
</comment>
<keyword evidence="12" id="KW-0326">Glycosidase</keyword>
<feature type="binding site" evidence="15">
    <location>
        <position position="179"/>
    </location>
    <ligand>
        <name>Ca(2+)</name>
        <dbReference type="ChEBI" id="CHEBI:29108"/>
        <label>1</label>
    </ligand>
</feature>
<keyword evidence="7" id="KW-0378">Hydrolase</keyword>
<proteinExistence type="inferred from homology"/>
<evidence type="ECO:0000256" key="16">
    <source>
        <dbReference type="PIRSR" id="PIRSR001024-4"/>
    </source>
</evidence>
<dbReference type="InterPro" id="IPR013780">
    <property type="entry name" value="Glyco_hydro_b"/>
</dbReference>
<evidence type="ECO:0000256" key="10">
    <source>
        <dbReference type="ARBA" id="ARBA00023180"/>
    </source>
</evidence>
<feature type="binding site" evidence="17">
    <location>
        <position position="138"/>
    </location>
    <ligand>
        <name>substrate</name>
    </ligand>
</feature>
<sequence>MLTSILLSSILALPALAASPDDWRTRSIYQLVTDRFATPDGSSPTCNTEDRRYCGGNYKGIINKLDYIQNMGFDAIWISPVVANVEGNTSLGEAFHGYWTQDINKLNDHFGSTDDLKSLSDALHKRNMYLMVDVVVNHMAATSNPPNFGSFAPFNQQSNFHPECFIQASDYDNNQTAVEQCWLGDENLPLADMNTEDQNVISTWNTWIGDLVKNYTIDGVRIDTVKHVRKDFWPDFAKAAGVYTVGEVLHNDTNYVAPYTQALSAALDYPAYFFLTAGFQTSNGNLSNFASVIQAGQGAYNNGEHYMGSFLENHDNPRFQSLTQDQALVKNAMTWPFIQDGIPILYYGQEQGYAGGNDPANREALWLSGYGEDKPLVQHVKTLNAARKAAAAAKSDFHTSSLQFLVSTQNNLAISKPPMLTLLTNEGSTSTPQWSVPNAGFSANEEVVDVLTCTKINADANGGVTVKGSGGNPQVLMPTSALPKGGTVCPDLATGAQSSSARSLAVQVLGTSLAAVLTLAIAFS</sequence>
<dbReference type="GO" id="GO:0005509">
    <property type="term" value="F:calcium ion binding"/>
    <property type="evidence" value="ECO:0007669"/>
    <property type="project" value="InterPro"/>
</dbReference>
<keyword evidence="8 15" id="KW-0106">Calcium</keyword>
<feature type="disulfide bond" evidence="16">
    <location>
        <begin position="164"/>
        <end position="181"/>
    </location>
</feature>
<gene>
    <name evidence="20" type="ORF">QCA50_021212</name>
</gene>
<feature type="binding site" evidence="15">
    <location>
        <position position="227"/>
    </location>
    <ligand>
        <name>Ca(2+)</name>
        <dbReference type="ChEBI" id="CHEBI:29108"/>
        <label>1</label>
    </ligand>
</feature>
<feature type="signal peptide" evidence="18">
    <location>
        <begin position="1"/>
        <end position="17"/>
    </location>
</feature>
<evidence type="ECO:0000256" key="1">
    <source>
        <dbReference type="ARBA" id="ARBA00000548"/>
    </source>
</evidence>
<evidence type="ECO:0000256" key="7">
    <source>
        <dbReference type="ARBA" id="ARBA00022801"/>
    </source>
</evidence>
<evidence type="ECO:0000256" key="4">
    <source>
        <dbReference type="ARBA" id="ARBA00012595"/>
    </source>
</evidence>
<evidence type="ECO:0000256" key="15">
    <source>
        <dbReference type="PIRSR" id="PIRSR001024-3"/>
    </source>
</evidence>
<dbReference type="PANTHER" id="PTHR10357:SF215">
    <property type="entry name" value="ALPHA-AMYLASE 1"/>
    <property type="match status" value="1"/>
</dbReference>
<dbReference type="Proteomes" id="UP001385951">
    <property type="component" value="Unassembled WGS sequence"/>
</dbReference>
<dbReference type="InterPro" id="IPR017853">
    <property type="entry name" value="GH"/>
</dbReference>
<feature type="site" description="Transition state stabilizer" evidence="14">
    <location>
        <position position="315"/>
    </location>
</feature>
<feature type="active site" description="Nucleophile" evidence="13">
    <location>
        <position position="223"/>
    </location>
</feature>
<dbReference type="InterPro" id="IPR015340">
    <property type="entry name" value="A_amylase_C_dom"/>
</dbReference>
<feature type="binding site" evidence="17">
    <location>
        <position position="362"/>
    </location>
    <ligand>
        <name>substrate</name>
    </ligand>
</feature>
<evidence type="ECO:0000256" key="17">
    <source>
        <dbReference type="PIRSR" id="PIRSR001024-5"/>
    </source>
</evidence>
<evidence type="ECO:0000256" key="3">
    <source>
        <dbReference type="ARBA" id="ARBA00008061"/>
    </source>
</evidence>
<evidence type="ECO:0000256" key="13">
    <source>
        <dbReference type="PIRSR" id="PIRSR001024-1"/>
    </source>
</evidence>
<feature type="binding site" evidence="15">
    <location>
        <position position="192"/>
    </location>
    <ligand>
        <name>Ca(2+)</name>
        <dbReference type="ChEBI" id="CHEBI:29108"/>
        <label>1</label>
    </ligand>
</feature>
<evidence type="ECO:0000256" key="8">
    <source>
        <dbReference type="ARBA" id="ARBA00022837"/>
    </source>
</evidence>
<dbReference type="PIRSF" id="PIRSF001024">
    <property type="entry name" value="Alph-amyl_fung"/>
    <property type="match status" value="1"/>
</dbReference>
<feature type="binding site" evidence="15">
    <location>
        <position position="223"/>
    </location>
    <ligand>
        <name>Ca(2+)</name>
        <dbReference type="ChEBI" id="CHEBI:29108"/>
        <label>2</label>
    </ligand>
</feature>
<feature type="binding site" evidence="17">
    <location>
        <position position="99"/>
    </location>
    <ligand>
        <name>substrate</name>
    </ligand>
</feature>
<evidence type="ECO:0000259" key="19">
    <source>
        <dbReference type="SMART" id="SM00642"/>
    </source>
</evidence>
<organism evidence="20 21">
    <name type="scientific">Cerrena zonata</name>
    <dbReference type="NCBI Taxonomy" id="2478898"/>
    <lineage>
        <taxon>Eukaryota</taxon>
        <taxon>Fungi</taxon>
        <taxon>Dikarya</taxon>
        <taxon>Basidiomycota</taxon>
        <taxon>Agaricomycotina</taxon>
        <taxon>Agaricomycetes</taxon>
        <taxon>Polyporales</taxon>
        <taxon>Cerrenaceae</taxon>
        <taxon>Cerrena</taxon>
    </lineage>
</organism>
<evidence type="ECO:0000256" key="11">
    <source>
        <dbReference type="ARBA" id="ARBA00023277"/>
    </source>
</evidence>
<keyword evidence="6 18" id="KW-0732">Signal</keyword>
<dbReference type="SUPFAM" id="SSF51011">
    <property type="entry name" value="Glycosyl hydrolase domain"/>
    <property type="match status" value="1"/>
</dbReference>
<dbReference type="FunFam" id="3.20.20.80:FF:000120">
    <property type="entry name" value="Alpha-amylase A"/>
    <property type="match status" value="1"/>
</dbReference>
<dbReference type="Pfam" id="PF09260">
    <property type="entry name" value="A_amylase_dom_C"/>
    <property type="match status" value="1"/>
</dbReference>
<dbReference type="GO" id="GO:0016052">
    <property type="term" value="P:carbohydrate catabolic process"/>
    <property type="evidence" value="ECO:0007669"/>
    <property type="project" value="InterPro"/>
</dbReference>
<evidence type="ECO:0000313" key="20">
    <source>
        <dbReference type="EMBL" id="KAK7675855.1"/>
    </source>
</evidence>
<name>A0AAW0F6T7_9APHY</name>
<keyword evidence="5 15" id="KW-0479">Metal-binding</keyword>
<dbReference type="SUPFAM" id="SSF51445">
    <property type="entry name" value="(Trans)glycosidases"/>
    <property type="match status" value="1"/>
</dbReference>
<feature type="disulfide bond" evidence="16">
    <location>
        <begin position="46"/>
        <end position="54"/>
    </location>
</feature>